<evidence type="ECO:0000313" key="2">
    <source>
        <dbReference type="EMBL" id="CAB4626427.1"/>
    </source>
</evidence>
<dbReference type="EMBL" id="CAEZVF010000159">
    <property type="protein sequence ID" value="CAB4626427.1"/>
    <property type="molecule type" value="Genomic_DNA"/>
</dbReference>
<accession>A0A6J6VB48</accession>
<dbReference type="Pfam" id="PF17844">
    <property type="entry name" value="SCP_3"/>
    <property type="match status" value="1"/>
</dbReference>
<dbReference type="InterPro" id="IPR041629">
    <property type="entry name" value="SCP_3"/>
</dbReference>
<organism evidence="3">
    <name type="scientific">freshwater metagenome</name>
    <dbReference type="NCBI Taxonomy" id="449393"/>
    <lineage>
        <taxon>unclassified sequences</taxon>
        <taxon>metagenomes</taxon>
        <taxon>ecological metagenomes</taxon>
    </lineage>
</organism>
<protein>
    <submittedName>
        <fullName evidence="3">Unannotated protein</fullName>
    </submittedName>
</protein>
<feature type="domain" description="Bacterial SCP orthologue" evidence="1">
    <location>
        <begin position="82"/>
        <end position="169"/>
    </location>
</feature>
<sequence length="170" mass="18458">MPPRRYDDHGIANALAQLKPNLRIWLADHSDDERASHELFDQQIQALADRAPLEQLIALTVLATDLTQAAGAGPIIPPEAQRIVVQVFLDRLYDKAPGKSVEVRVPPFAAIQCVEGPAHTRGTPPNTIETDALTWIRLSTGRTPWAGAVEAHQVIVSGTRADLSALLPLT</sequence>
<dbReference type="EMBL" id="CAEZZX010000008">
    <property type="protein sequence ID" value="CAB4769521.1"/>
    <property type="molecule type" value="Genomic_DNA"/>
</dbReference>
<proteinExistence type="predicted"/>
<dbReference type="AlphaFoldDB" id="A0A6J6VB48"/>
<gene>
    <name evidence="2" type="ORF">UFOPK1939_00960</name>
    <name evidence="3" type="ORF">UFOPK2938_00085</name>
</gene>
<name>A0A6J6VB48_9ZZZZ</name>
<dbReference type="Gene3D" id="3.30.1050.40">
    <property type="match status" value="1"/>
</dbReference>
<evidence type="ECO:0000259" key="1">
    <source>
        <dbReference type="Pfam" id="PF17844"/>
    </source>
</evidence>
<reference evidence="3" key="1">
    <citation type="submission" date="2020-05" db="EMBL/GenBank/DDBJ databases">
        <authorList>
            <person name="Chiriac C."/>
            <person name="Salcher M."/>
            <person name="Ghai R."/>
            <person name="Kavagutti S V."/>
        </authorList>
    </citation>
    <scope>NUCLEOTIDE SEQUENCE</scope>
</reference>
<evidence type="ECO:0000313" key="3">
    <source>
        <dbReference type="EMBL" id="CAB4769521.1"/>
    </source>
</evidence>